<dbReference type="GO" id="GO:0005829">
    <property type="term" value="C:cytosol"/>
    <property type="evidence" value="ECO:0007669"/>
    <property type="project" value="TreeGrafter"/>
</dbReference>
<feature type="domain" description="PH" evidence="3">
    <location>
        <begin position="129"/>
        <end position="241"/>
    </location>
</feature>
<proteinExistence type="predicted"/>
<dbReference type="PROSITE" id="PS50003">
    <property type="entry name" value="PH_DOMAIN"/>
    <property type="match status" value="1"/>
</dbReference>
<dbReference type="SMART" id="SM01244">
    <property type="entry name" value="IRS"/>
    <property type="match status" value="1"/>
</dbReference>
<dbReference type="InterPro" id="IPR039011">
    <property type="entry name" value="IRS"/>
</dbReference>
<feature type="region of interest" description="Disordered" evidence="2">
    <location>
        <begin position="437"/>
        <end position="467"/>
    </location>
</feature>
<evidence type="ECO:0000313" key="5">
    <source>
        <dbReference type="EMBL" id="CAK6977491.1"/>
    </source>
</evidence>
<dbReference type="PROSITE" id="PS51064">
    <property type="entry name" value="IRS_PTB"/>
    <property type="match status" value="1"/>
</dbReference>
<comment type="caution">
    <text evidence="5">The sequence shown here is derived from an EMBL/GenBank/DDBJ whole genome shotgun (WGS) entry which is preliminary data.</text>
</comment>
<accession>A0AAV1Q4H1</accession>
<evidence type="ECO:0000313" key="6">
    <source>
        <dbReference type="Proteomes" id="UP001314229"/>
    </source>
</evidence>
<keyword evidence="5" id="KW-0675">Receptor</keyword>
<dbReference type="PANTHER" id="PTHR10614">
    <property type="entry name" value="INSULIN RECEPTOR SUBSTRATE"/>
    <property type="match status" value="1"/>
</dbReference>
<keyword evidence="1" id="KW-0597">Phosphoprotein</keyword>
<dbReference type="GO" id="GO:0005158">
    <property type="term" value="F:insulin receptor binding"/>
    <property type="evidence" value="ECO:0007669"/>
    <property type="project" value="InterPro"/>
</dbReference>
<dbReference type="GO" id="GO:0008286">
    <property type="term" value="P:insulin receptor signaling pathway"/>
    <property type="evidence" value="ECO:0007669"/>
    <property type="project" value="InterPro"/>
</dbReference>
<dbReference type="Proteomes" id="UP001314229">
    <property type="component" value="Unassembled WGS sequence"/>
</dbReference>
<name>A0AAV1Q4H1_SCOSC</name>
<dbReference type="PRINTS" id="PR00628">
    <property type="entry name" value="INSULINRSI"/>
</dbReference>
<dbReference type="Pfam" id="PF02174">
    <property type="entry name" value="IRS"/>
    <property type="match status" value="1"/>
</dbReference>
<reference evidence="5 6" key="1">
    <citation type="submission" date="2024-01" db="EMBL/GenBank/DDBJ databases">
        <authorList>
            <person name="Alioto T."/>
            <person name="Alioto T."/>
            <person name="Gomez Garrido J."/>
        </authorList>
    </citation>
    <scope>NUCLEOTIDE SEQUENCE [LARGE SCALE GENOMIC DNA]</scope>
</reference>
<feature type="compositionally biased region" description="Polar residues" evidence="2">
    <location>
        <begin position="630"/>
        <end position="639"/>
    </location>
</feature>
<feature type="compositionally biased region" description="Polar residues" evidence="2">
    <location>
        <begin position="592"/>
        <end position="618"/>
    </location>
</feature>
<dbReference type="SMART" id="SM00310">
    <property type="entry name" value="PTBI"/>
    <property type="match status" value="1"/>
</dbReference>
<dbReference type="SUPFAM" id="SSF50729">
    <property type="entry name" value="PH domain-like"/>
    <property type="match status" value="2"/>
</dbReference>
<evidence type="ECO:0000256" key="1">
    <source>
        <dbReference type="ARBA" id="ARBA00022553"/>
    </source>
</evidence>
<dbReference type="EMBL" id="CAWUFR010000413">
    <property type="protein sequence ID" value="CAK6977491.1"/>
    <property type="molecule type" value="Genomic_DNA"/>
</dbReference>
<dbReference type="Gene3D" id="2.30.29.30">
    <property type="entry name" value="Pleckstrin-homology domain (PH domain)/Phosphotyrosine-binding domain (PTB)"/>
    <property type="match status" value="2"/>
</dbReference>
<evidence type="ECO:0000259" key="3">
    <source>
        <dbReference type="PROSITE" id="PS50003"/>
    </source>
</evidence>
<feature type="region of interest" description="Disordered" evidence="2">
    <location>
        <begin position="566"/>
        <end position="647"/>
    </location>
</feature>
<feature type="compositionally biased region" description="Polar residues" evidence="2">
    <location>
        <begin position="662"/>
        <end position="681"/>
    </location>
</feature>
<feature type="compositionally biased region" description="Basic and acidic residues" evidence="2">
    <location>
        <begin position="437"/>
        <end position="447"/>
    </location>
</feature>
<feature type="compositionally biased region" description="Low complexity" evidence="2">
    <location>
        <begin position="566"/>
        <end position="575"/>
    </location>
</feature>
<evidence type="ECO:0000256" key="2">
    <source>
        <dbReference type="SAM" id="MobiDB-lite"/>
    </source>
</evidence>
<gene>
    <name evidence="5" type="ORF">FSCOSCO3_A035253</name>
</gene>
<feature type="domain" description="IRS-type PTB" evidence="4">
    <location>
        <begin position="267"/>
        <end position="373"/>
    </location>
</feature>
<dbReference type="InterPro" id="IPR002404">
    <property type="entry name" value="IRS_PTB"/>
</dbReference>
<dbReference type="GO" id="GO:0005886">
    <property type="term" value="C:plasma membrane"/>
    <property type="evidence" value="ECO:0007669"/>
    <property type="project" value="TreeGrafter"/>
</dbReference>
<dbReference type="InterPro" id="IPR011993">
    <property type="entry name" value="PH-like_dom_sf"/>
</dbReference>
<feature type="region of interest" description="Disordered" evidence="2">
    <location>
        <begin position="34"/>
        <end position="54"/>
    </location>
</feature>
<dbReference type="InterPro" id="IPR001849">
    <property type="entry name" value="PH_domain"/>
</dbReference>
<dbReference type="GO" id="GO:0043548">
    <property type="term" value="F:phosphatidylinositol 3-kinase binding"/>
    <property type="evidence" value="ECO:0007669"/>
    <property type="project" value="TreeGrafter"/>
</dbReference>
<dbReference type="SMART" id="SM00233">
    <property type="entry name" value="PH"/>
    <property type="match status" value="1"/>
</dbReference>
<evidence type="ECO:0000259" key="4">
    <source>
        <dbReference type="PROSITE" id="PS51064"/>
    </source>
</evidence>
<feature type="compositionally biased region" description="Low complexity" evidence="2">
    <location>
        <begin position="449"/>
        <end position="462"/>
    </location>
</feature>
<keyword evidence="6" id="KW-1185">Reference proteome</keyword>
<dbReference type="AlphaFoldDB" id="A0AAV1Q4H1"/>
<organism evidence="5 6">
    <name type="scientific">Scomber scombrus</name>
    <name type="common">Atlantic mackerel</name>
    <name type="synonym">Scomber vernalis</name>
    <dbReference type="NCBI Taxonomy" id="13677"/>
    <lineage>
        <taxon>Eukaryota</taxon>
        <taxon>Metazoa</taxon>
        <taxon>Chordata</taxon>
        <taxon>Craniata</taxon>
        <taxon>Vertebrata</taxon>
        <taxon>Euteleostomi</taxon>
        <taxon>Actinopterygii</taxon>
        <taxon>Neopterygii</taxon>
        <taxon>Teleostei</taxon>
        <taxon>Neoteleostei</taxon>
        <taxon>Acanthomorphata</taxon>
        <taxon>Pelagiaria</taxon>
        <taxon>Scombriformes</taxon>
        <taxon>Scombridae</taxon>
        <taxon>Scomber</taxon>
    </lineage>
</organism>
<feature type="region of interest" description="Disordered" evidence="2">
    <location>
        <begin position="662"/>
        <end position="682"/>
    </location>
</feature>
<dbReference type="PANTHER" id="PTHR10614:SF2">
    <property type="entry name" value="INSULIN RECEPTOR SUBSTRATE 4"/>
    <property type="match status" value="1"/>
</dbReference>
<sequence>MEIIAKLVCVVNQVALLQVSGFQIDMNEMADERDRFDNQRRPPTASSSPLSSPCCSSTQKWLQVASPILRLSWSDRQMDEDPGEPDVGMQTSELPSSGLYEELFCTSQTSISLVPLTGALLTSSRAQSDVVKQGYLGKLDRNHRKYFVLRTGSHTGPSRLEWYKSQEKFTALEKSAGKAVLFGSGRQGVIYLRCCLGVSRIGSSRKGHTVALYAKDQTMVLVVGDQWEQEEWYMSIKKLMEEEQKDEEHVFDEEDDGYCTLPTAAFVKEVWPVMVKPRGLGRSKSLAGETRLCLTASALILVRVGACNDLPLVTIPLLSVRRFGHLDGLFFLELGRSAPHGPGEIWVEARDQGNSTLAQHIHEVVRETVRALRALPDFNRSPTSNHTNHSQLQTLIASKRCRPKYRDKQVNVTSLGSPLALPPRSSEIQTGMIQCDLEPRKPDKPEPESTLSFSSYLNSQSSGPETGSYMEMKMDHHLSVKKERENDCSQITMVTGDHSSVAPCRMEGWEPGEPGEQEVPGYMMMSPQVRHTLSVLPQDDYVTMTSPLKLDWPAYSSSSSFLQTSFSSSTSDSCSPVHPSHHQTSEHSQSHWLVTSVQQSETEGGQSQRSISCSTQPQDDARQEQKLSQHRNLPSQTRASSSTVGSVDGSGLMIPLFTGGQSCSRPVQASPHSGSGRSKQLQDVPDQCAVRRYRLLSCLPSCLQATTDPECV</sequence>
<protein>
    <submittedName>
        <fullName evidence="5">Insulin receptor substrate 1-like isoform X1</fullName>
    </submittedName>
</protein>